<dbReference type="PROSITE" id="PS51257">
    <property type="entry name" value="PROKAR_LIPOPROTEIN"/>
    <property type="match status" value="1"/>
</dbReference>
<feature type="region of interest" description="Disordered" evidence="1">
    <location>
        <begin position="27"/>
        <end position="60"/>
    </location>
</feature>
<dbReference type="Gene3D" id="2.130.10.10">
    <property type="entry name" value="YVTN repeat-like/Quinoprotein amine dehydrogenase"/>
    <property type="match status" value="1"/>
</dbReference>
<protein>
    <submittedName>
        <fullName evidence="4">PQQ-binding-like beta-propeller repeat protein</fullName>
    </submittedName>
</protein>
<dbReference type="SUPFAM" id="SSF50998">
    <property type="entry name" value="Quinoprotein alcohol dehydrogenase-like"/>
    <property type="match status" value="1"/>
</dbReference>
<dbReference type="Pfam" id="PF13360">
    <property type="entry name" value="PQQ_2"/>
    <property type="match status" value="2"/>
</dbReference>
<gene>
    <name evidence="4" type="ORF">P8A19_23055</name>
</gene>
<feature type="signal peptide" evidence="2">
    <location>
        <begin position="1"/>
        <end position="28"/>
    </location>
</feature>
<feature type="chain" id="PRO_5046920366" evidence="2">
    <location>
        <begin position="29"/>
        <end position="397"/>
    </location>
</feature>
<evidence type="ECO:0000256" key="2">
    <source>
        <dbReference type="SAM" id="SignalP"/>
    </source>
</evidence>
<dbReference type="InterPro" id="IPR011047">
    <property type="entry name" value="Quinoprotein_ADH-like_sf"/>
</dbReference>
<dbReference type="InterPro" id="IPR002372">
    <property type="entry name" value="PQQ_rpt_dom"/>
</dbReference>
<evidence type="ECO:0000259" key="3">
    <source>
        <dbReference type="Pfam" id="PF13360"/>
    </source>
</evidence>
<dbReference type="InterPro" id="IPR006311">
    <property type="entry name" value="TAT_signal"/>
</dbReference>
<dbReference type="RefSeq" id="WP_306070610.1">
    <property type="nucleotide sequence ID" value="NZ_CP120988.1"/>
</dbReference>
<reference evidence="4 5" key="1">
    <citation type="submission" date="2023-03" db="EMBL/GenBank/DDBJ databases">
        <title>Isolation and description of six Streptomyces strains from soil environments, able to metabolize different microbial glucans.</title>
        <authorList>
            <person name="Widen T."/>
            <person name="Larsbrink J."/>
        </authorList>
    </citation>
    <scope>NUCLEOTIDE SEQUENCE [LARGE SCALE GENOMIC DNA]</scope>
    <source>
        <strain evidence="4 5">Alt2</strain>
    </source>
</reference>
<organism evidence="4 5">
    <name type="scientific">Streptomyces poriferorum</name>
    <dbReference type="NCBI Taxonomy" id="2798799"/>
    <lineage>
        <taxon>Bacteria</taxon>
        <taxon>Bacillati</taxon>
        <taxon>Actinomycetota</taxon>
        <taxon>Actinomycetes</taxon>
        <taxon>Kitasatosporales</taxon>
        <taxon>Streptomycetaceae</taxon>
        <taxon>Streptomyces</taxon>
    </lineage>
</organism>
<evidence type="ECO:0000313" key="4">
    <source>
        <dbReference type="EMBL" id="WLQ58127.1"/>
    </source>
</evidence>
<sequence>MRRSDVSRRRMVKLAGAGLVLLGAGASACGPEDESSGGGPDVPRETAGTPAPGSKPQPAWQHATTYDGLAWISAIAVVGNVVLVSGDPLVARDISTGKEIWSRAEVTTPGANMLVGDGTLYLQSARYDGNIVGLDPATGKDTWRSRMGDQYSQPRPIAADANHVYVVAGILDKEFRTPENVIAAIDTASGKVVWREKRDKGTEQNGITARVAGNRLVYTDFRENLTVRDTATGHQVWTKKVGRSNNRGFVVHDGLVILANGEQMRAYDLADGKERWSFRTERFSRFNDPAVLDGVLYVSDTAHGLWAADPATGKAHWHDKGSLDVAAPWQFAKVGDVLYGATEFDKDGGIHAYDPGSGKLRWTYNDGSGDLQRWYLAAGGKQLVSLHAKKVTALPIG</sequence>
<dbReference type="PANTHER" id="PTHR34512">
    <property type="entry name" value="CELL SURFACE PROTEIN"/>
    <property type="match status" value="1"/>
</dbReference>
<dbReference type="EMBL" id="CP120988">
    <property type="protein sequence ID" value="WLQ58127.1"/>
    <property type="molecule type" value="Genomic_DNA"/>
</dbReference>
<dbReference type="InterPro" id="IPR018391">
    <property type="entry name" value="PQQ_b-propeller_rpt"/>
</dbReference>
<dbReference type="SMART" id="SM00564">
    <property type="entry name" value="PQQ"/>
    <property type="match status" value="7"/>
</dbReference>
<feature type="domain" description="Pyrrolo-quinoline quinone repeat" evidence="3">
    <location>
        <begin position="225"/>
        <end position="365"/>
    </location>
</feature>
<evidence type="ECO:0000313" key="5">
    <source>
        <dbReference type="Proteomes" id="UP001235744"/>
    </source>
</evidence>
<name>A0ABY9IS31_9ACTN</name>
<feature type="domain" description="Pyrrolo-quinoline quinone repeat" evidence="3">
    <location>
        <begin position="60"/>
        <end position="153"/>
    </location>
</feature>
<evidence type="ECO:0000256" key="1">
    <source>
        <dbReference type="SAM" id="MobiDB-lite"/>
    </source>
</evidence>
<dbReference type="Gene3D" id="2.40.128.630">
    <property type="match status" value="1"/>
</dbReference>
<dbReference type="PANTHER" id="PTHR34512:SF30">
    <property type="entry name" value="OUTER MEMBRANE PROTEIN ASSEMBLY FACTOR BAMB"/>
    <property type="match status" value="1"/>
</dbReference>
<accession>A0ABY9IS31</accession>
<dbReference type="InterPro" id="IPR015943">
    <property type="entry name" value="WD40/YVTN_repeat-like_dom_sf"/>
</dbReference>
<keyword evidence="5" id="KW-1185">Reference proteome</keyword>
<dbReference type="Proteomes" id="UP001235744">
    <property type="component" value="Chromosome"/>
</dbReference>
<keyword evidence="2" id="KW-0732">Signal</keyword>
<proteinExistence type="predicted"/>
<dbReference type="PROSITE" id="PS51318">
    <property type="entry name" value="TAT"/>
    <property type="match status" value="1"/>
</dbReference>